<evidence type="ECO:0000313" key="2">
    <source>
        <dbReference type="Proteomes" id="UP000274201"/>
    </source>
</evidence>
<evidence type="ECO:0000313" key="1">
    <source>
        <dbReference type="EMBL" id="VEJ45235.1"/>
    </source>
</evidence>
<name>A0A3S4ZCD7_BARVI</name>
<protein>
    <recommendedName>
        <fullName evidence="3">HTH cro/C1-type domain-containing protein</fullName>
    </recommendedName>
</protein>
<dbReference type="AlphaFoldDB" id="A0A3S4ZCD7"/>
<sequence length="111" mass="12542">MESDQLKAWLKEQLAKNGHGSKKMLAQHLGVLPSTLTSMINNSGTTGKKKSIKPRLIKATELIRIIDFFGEVPPFLIKESEQFIRLYYQANPEVQKAVLTILQNSCSLDKR</sequence>
<organism evidence="1 2">
    <name type="scientific">Bartonella vinsonii</name>
    <name type="common">Rochalimaea vinsonii</name>
    <dbReference type="NCBI Taxonomy" id="33047"/>
    <lineage>
        <taxon>Bacteria</taxon>
        <taxon>Pseudomonadati</taxon>
        <taxon>Pseudomonadota</taxon>
        <taxon>Alphaproteobacteria</taxon>
        <taxon>Hyphomicrobiales</taxon>
        <taxon>Bartonellaceae</taxon>
        <taxon>Bartonella</taxon>
    </lineage>
</organism>
<proteinExistence type="predicted"/>
<dbReference type="EMBL" id="LR134529">
    <property type="protein sequence ID" value="VEJ45235.1"/>
    <property type="molecule type" value="Genomic_DNA"/>
</dbReference>
<evidence type="ECO:0008006" key="3">
    <source>
        <dbReference type="Google" id="ProtNLM"/>
    </source>
</evidence>
<dbReference type="OrthoDB" id="528805at2"/>
<accession>A0A3S4ZCD7</accession>
<reference evidence="1 2" key="1">
    <citation type="submission" date="2018-12" db="EMBL/GenBank/DDBJ databases">
        <authorList>
            <consortium name="Pathogen Informatics"/>
        </authorList>
    </citation>
    <scope>NUCLEOTIDE SEQUENCE [LARGE SCALE GENOMIC DNA]</scope>
    <source>
        <strain evidence="1 2">NCTC12905</strain>
    </source>
</reference>
<dbReference type="RefSeq" id="WP_126603146.1">
    <property type="nucleotide sequence ID" value="NZ_LR134529.1"/>
</dbReference>
<dbReference type="Proteomes" id="UP000274201">
    <property type="component" value="Chromosome"/>
</dbReference>
<gene>
    <name evidence="1" type="ORF">NCTC12905_00884</name>
</gene>